<protein>
    <submittedName>
        <fullName evidence="2">PepSY-associated TM helix domain-containing protein</fullName>
    </submittedName>
</protein>
<feature type="transmembrane region" description="Helical" evidence="1">
    <location>
        <begin position="425"/>
        <end position="443"/>
    </location>
</feature>
<proteinExistence type="predicted"/>
<feature type="transmembrane region" description="Helical" evidence="1">
    <location>
        <begin position="396"/>
        <end position="419"/>
    </location>
</feature>
<keyword evidence="1" id="KW-0472">Membrane</keyword>
<keyword evidence="1" id="KW-0812">Transmembrane</keyword>
<dbReference type="PANTHER" id="PTHR34219">
    <property type="entry name" value="IRON-REGULATED INNER MEMBRANE PROTEIN-RELATED"/>
    <property type="match status" value="1"/>
</dbReference>
<dbReference type="RefSeq" id="WP_379862272.1">
    <property type="nucleotide sequence ID" value="NZ_JBHMFC010000103.1"/>
</dbReference>
<feature type="transmembrane region" description="Helical" evidence="1">
    <location>
        <begin position="205"/>
        <end position="229"/>
    </location>
</feature>
<feature type="transmembrane region" description="Helical" evidence="1">
    <location>
        <begin position="12"/>
        <end position="36"/>
    </location>
</feature>
<feature type="transmembrane region" description="Helical" evidence="1">
    <location>
        <begin position="450"/>
        <end position="468"/>
    </location>
</feature>
<dbReference type="PANTHER" id="PTHR34219:SF3">
    <property type="entry name" value="BLL7967 PROTEIN"/>
    <property type="match status" value="1"/>
</dbReference>
<organism evidence="2 3">
    <name type="scientific">Mariniflexile ostreae</name>
    <dbReference type="NCBI Taxonomy" id="1520892"/>
    <lineage>
        <taxon>Bacteria</taxon>
        <taxon>Pseudomonadati</taxon>
        <taxon>Bacteroidota</taxon>
        <taxon>Flavobacteriia</taxon>
        <taxon>Flavobacteriales</taxon>
        <taxon>Flavobacteriaceae</taxon>
        <taxon>Mariniflexile</taxon>
    </lineage>
</organism>
<dbReference type="EMBL" id="JBHMFC010000103">
    <property type="protein sequence ID" value="MFB9058026.1"/>
    <property type="molecule type" value="Genomic_DNA"/>
</dbReference>
<keyword evidence="3" id="KW-1185">Reference proteome</keyword>
<dbReference type="Pfam" id="PF03929">
    <property type="entry name" value="PepSY_TM"/>
    <property type="match status" value="1"/>
</dbReference>
<accession>A0ABV5FF04</accession>
<name>A0ABV5FF04_9FLAO</name>
<dbReference type="InterPro" id="IPR005625">
    <property type="entry name" value="PepSY-ass_TM"/>
</dbReference>
<sequence length="519" mass="59952">MKNRTYNILFHTHTVSGIVISVALYVIFFAGSFSFFRDEIVNWERNESVAVTDAIQMDFNTALDSLHTQYILYGRDIEIKKNYQERRVGITISASKDSLAQDGAKTSKFFYLDTENYAQQSYSDSYSLGEFLYRLHFFAQIPYPVGYYLSGLVAFFFLFAIMTGVLVHWKKIVSNFFIFRPFTKLKTLWTDAHTALGMLGLPFQFVYAVTGAFFMINLLFVGPNILILYDGNKAKFYDDLEYSHPNYKLDSSPLTTYFNANAYVEKTKVLWDDFKVTEMHVFNYGDANMHVSISGHVAYKNKFTGVGEAIYKVATGALVFQKDPIQNTSYLDVVKNTLYRLHFGDYGGYPLKIISFLLGLISCFVILSGVMIWLVARDKKNMPEKKRRFNQRVVRVYLAICLSMYPITAAAFIAVKVLQPVSQSFIYRFYFIGWLCLSIFFTIKKDLNFINKYTLLSGSILGILVPIANGWTTNNWIWNAFLNTQFQIFFIDAFWLVFAITTLCVYFKLNKKTEVRKQL</sequence>
<evidence type="ECO:0000313" key="3">
    <source>
        <dbReference type="Proteomes" id="UP001589585"/>
    </source>
</evidence>
<feature type="transmembrane region" description="Helical" evidence="1">
    <location>
        <begin position="353"/>
        <end position="375"/>
    </location>
</feature>
<feature type="transmembrane region" description="Helical" evidence="1">
    <location>
        <begin position="145"/>
        <end position="167"/>
    </location>
</feature>
<comment type="caution">
    <text evidence="2">The sequence shown here is derived from an EMBL/GenBank/DDBJ whole genome shotgun (WGS) entry which is preliminary data.</text>
</comment>
<gene>
    <name evidence="2" type="ORF">ACFFU9_14870</name>
</gene>
<keyword evidence="1" id="KW-1133">Transmembrane helix</keyword>
<evidence type="ECO:0000256" key="1">
    <source>
        <dbReference type="SAM" id="Phobius"/>
    </source>
</evidence>
<feature type="transmembrane region" description="Helical" evidence="1">
    <location>
        <begin position="488"/>
        <end position="509"/>
    </location>
</feature>
<dbReference type="Proteomes" id="UP001589585">
    <property type="component" value="Unassembled WGS sequence"/>
</dbReference>
<reference evidence="2 3" key="1">
    <citation type="submission" date="2024-09" db="EMBL/GenBank/DDBJ databases">
        <authorList>
            <person name="Sun Q."/>
            <person name="Mori K."/>
        </authorList>
    </citation>
    <scope>NUCLEOTIDE SEQUENCE [LARGE SCALE GENOMIC DNA]</scope>
    <source>
        <strain evidence="2 3">CECT 8622</strain>
    </source>
</reference>
<evidence type="ECO:0000313" key="2">
    <source>
        <dbReference type="EMBL" id="MFB9058026.1"/>
    </source>
</evidence>